<comment type="caution">
    <text evidence="2">The sequence shown here is derived from an EMBL/GenBank/DDBJ whole genome shotgun (WGS) entry which is preliminary data.</text>
</comment>
<dbReference type="InterPro" id="IPR003781">
    <property type="entry name" value="CoA-bd"/>
</dbReference>
<gene>
    <name evidence="2" type="ORF">MVEN_00831100</name>
</gene>
<proteinExistence type="predicted"/>
<sequence>MASIAAVQKLFLSSPYYAVVGASKDQTKFGTKILNWYKTRNMNVQPIHPKETHLEGFETIPTVAELRSPTETSISIITPPKVTLSILQAAMPLGVPAVWIQPGAADESVAAWVKENGLESRVIYGGPCILMQGDSIRSLL</sequence>
<feature type="domain" description="CoA-binding" evidence="1">
    <location>
        <begin position="11"/>
        <end position="104"/>
    </location>
</feature>
<evidence type="ECO:0000313" key="2">
    <source>
        <dbReference type="EMBL" id="KAF7357849.1"/>
    </source>
</evidence>
<keyword evidence="3" id="KW-1185">Reference proteome</keyword>
<protein>
    <submittedName>
        <fullName evidence="2">NAD-P-binding protein</fullName>
    </submittedName>
</protein>
<dbReference type="Proteomes" id="UP000620124">
    <property type="component" value="Unassembled WGS sequence"/>
</dbReference>
<name>A0A8H7D0V7_9AGAR</name>
<evidence type="ECO:0000313" key="3">
    <source>
        <dbReference type="Proteomes" id="UP000620124"/>
    </source>
</evidence>
<organism evidence="2 3">
    <name type="scientific">Mycena venus</name>
    <dbReference type="NCBI Taxonomy" id="2733690"/>
    <lineage>
        <taxon>Eukaryota</taxon>
        <taxon>Fungi</taxon>
        <taxon>Dikarya</taxon>
        <taxon>Basidiomycota</taxon>
        <taxon>Agaricomycotina</taxon>
        <taxon>Agaricomycetes</taxon>
        <taxon>Agaricomycetidae</taxon>
        <taxon>Agaricales</taxon>
        <taxon>Marasmiineae</taxon>
        <taxon>Mycenaceae</taxon>
        <taxon>Mycena</taxon>
    </lineage>
</organism>
<dbReference type="Gene3D" id="3.40.50.720">
    <property type="entry name" value="NAD(P)-binding Rossmann-like Domain"/>
    <property type="match status" value="1"/>
</dbReference>
<dbReference type="PANTHER" id="PTHR33303">
    <property type="entry name" value="CYTOPLASMIC PROTEIN-RELATED"/>
    <property type="match status" value="1"/>
</dbReference>
<dbReference type="SUPFAM" id="SSF51735">
    <property type="entry name" value="NAD(P)-binding Rossmann-fold domains"/>
    <property type="match status" value="1"/>
</dbReference>
<dbReference type="OrthoDB" id="5138418at2759"/>
<dbReference type="Pfam" id="PF13380">
    <property type="entry name" value="CoA_binding_2"/>
    <property type="match status" value="1"/>
</dbReference>
<dbReference type="InterPro" id="IPR036291">
    <property type="entry name" value="NAD(P)-bd_dom_sf"/>
</dbReference>
<reference evidence="2" key="1">
    <citation type="submission" date="2020-05" db="EMBL/GenBank/DDBJ databases">
        <title>Mycena genomes resolve the evolution of fungal bioluminescence.</title>
        <authorList>
            <person name="Tsai I.J."/>
        </authorList>
    </citation>
    <scope>NUCLEOTIDE SEQUENCE</scope>
    <source>
        <strain evidence="2">CCC161011</strain>
    </source>
</reference>
<dbReference type="EMBL" id="JACAZI010000006">
    <property type="protein sequence ID" value="KAF7357849.1"/>
    <property type="molecule type" value="Genomic_DNA"/>
</dbReference>
<accession>A0A8H7D0V7</accession>
<dbReference type="SMART" id="SM00881">
    <property type="entry name" value="CoA_binding"/>
    <property type="match status" value="1"/>
</dbReference>
<dbReference type="AlphaFoldDB" id="A0A8H7D0V7"/>
<dbReference type="PANTHER" id="PTHR33303:SF2">
    <property type="entry name" value="COA-BINDING DOMAIN-CONTAINING PROTEIN"/>
    <property type="match status" value="1"/>
</dbReference>
<evidence type="ECO:0000259" key="1">
    <source>
        <dbReference type="SMART" id="SM00881"/>
    </source>
</evidence>